<dbReference type="Proteomes" id="UP001054889">
    <property type="component" value="Unassembled WGS sequence"/>
</dbReference>
<organism evidence="1 2">
    <name type="scientific">Eleusine coracana subsp. coracana</name>
    <dbReference type="NCBI Taxonomy" id="191504"/>
    <lineage>
        <taxon>Eukaryota</taxon>
        <taxon>Viridiplantae</taxon>
        <taxon>Streptophyta</taxon>
        <taxon>Embryophyta</taxon>
        <taxon>Tracheophyta</taxon>
        <taxon>Spermatophyta</taxon>
        <taxon>Magnoliopsida</taxon>
        <taxon>Liliopsida</taxon>
        <taxon>Poales</taxon>
        <taxon>Poaceae</taxon>
        <taxon>PACMAD clade</taxon>
        <taxon>Chloridoideae</taxon>
        <taxon>Cynodonteae</taxon>
        <taxon>Eleusininae</taxon>
        <taxon>Eleusine</taxon>
    </lineage>
</organism>
<gene>
    <name evidence="1" type="primary">gb02997</name>
    <name evidence="1" type="ORF">PR202_gb02997</name>
</gene>
<dbReference type="PANTHER" id="PTHR32378:SF10">
    <property type="entry name" value="GUANINE NUCLEOTIDE-BINDING PROTEIN SUBUNIT GAMMA 3"/>
    <property type="match status" value="1"/>
</dbReference>
<comment type="caution">
    <text evidence="1">The sequence shown here is derived from an EMBL/GenBank/DDBJ whole genome shotgun (WGS) entry which is preliminary data.</text>
</comment>
<dbReference type="EMBL" id="BQKI01000072">
    <property type="protein sequence ID" value="GJN16047.1"/>
    <property type="molecule type" value="Genomic_DNA"/>
</dbReference>
<dbReference type="InterPro" id="IPR055305">
    <property type="entry name" value="GG3-like"/>
</dbReference>
<name>A0AAV5E0Q1_ELECO</name>
<dbReference type="AlphaFoldDB" id="A0AAV5E0Q1"/>
<proteinExistence type="predicted"/>
<dbReference type="PANTHER" id="PTHR32378">
    <property type="entry name" value="GUANINE NUCLEOTIDE-BINDING PROTEIN SUBUNIT GAMMA 3"/>
    <property type="match status" value="1"/>
</dbReference>
<keyword evidence="2" id="KW-1185">Reference proteome</keyword>
<accession>A0AAV5E0Q1</accession>
<protein>
    <submittedName>
        <fullName evidence="1">Uncharacterized protein</fullName>
    </submittedName>
</protein>
<reference evidence="1" key="2">
    <citation type="submission" date="2021-12" db="EMBL/GenBank/DDBJ databases">
        <title>Resequencing data analysis of finger millet.</title>
        <authorList>
            <person name="Hatakeyama M."/>
            <person name="Aluri S."/>
            <person name="Balachadran M.T."/>
            <person name="Sivarajan S.R."/>
            <person name="Poveda L."/>
            <person name="Shimizu-Inatsugi R."/>
            <person name="Schlapbach R."/>
            <person name="Sreeman S.M."/>
            <person name="Shimizu K.K."/>
        </authorList>
    </citation>
    <scope>NUCLEOTIDE SEQUENCE</scope>
</reference>
<sequence length="194" mass="22171">MGEAAAAPRPRSPPRYPDMCGRRRLQLEVQILNRELGFLEVETLHVLSMLVLQLLAQARDANLFLPRRAVLLASLQLPEHAVVLRGSLQPPQLRLQAALLSLPAPMRQLLFQRRRELPRLLLLLPMCRMRWLPRRPDAVPELPAAFLLQMSFVVLWRCPGGAAVSGVLMRLRVLLPQVQRRMPVPAVRWMLMLN</sequence>
<evidence type="ECO:0000313" key="2">
    <source>
        <dbReference type="Proteomes" id="UP001054889"/>
    </source>
</evidence>
<evidence type="ECO:0000313" key="1">
    <source>
        <dbReference type="EMBL" id="GJN16047.1"/>
    </source>
</evidence>
<reference evidence="1" key="1">
    <citation type="journal article" date="2018" name="DNA Res.">
        <title>Multiple hybrid de novo genome assembly of finger millet, an orphan allotetraploid crop.</title>
        <authorList>
            <person name="Hatakeyama M."/>
            <person name="Aluri S."/>
            <person name="Balachadran M.T."/>
            <person name="Sivarajan S.R."/>
            <person name="Patrignani A."/>
            <person name="Gruter S."/>
            <person name="Poveda L."/>
            <person name="Shimizu-Inatsugi R."/>
            <person name="Baeten J."/>
            <person name="Francoijs K.J."/>
            <person name="Nataraja K.N."/>
            <person name="Reddy Y.A.N."/>
            <person name="Phadnis S."/>
            <person name="Ravikumar R.L."/>
            <person name="Schlapbach R."/>
            <person name="Sreeman S.M."/>
            <person name="Shimizu K.K."/>
        </authorList>
    </citation>
    <scope>NUCLEOTIDE SEQUENCE</scope>
</reference>